<name>A0A7J6VS84_THATH</name>
<dbReference type="SUPFAM" id="SSF48403">
    <property type="entry name" value="Ankyrin repeat"/>
    <property type="match status" value="1"/>
</dbReference>
<sequence>MSAEAITTDREVEEEEGEGPSESIKIFKDAGFCRREKRKLAKKLKRKHIRKEIALKVREEEEARSNDDEEQRRLLLKEKEEAEMIERQRKEFEEQEKLWMERAAKKAQEEEEESQRKLLQEESCRHQAERENELKEDDDEWEYEEGTAEVIFQGNEIIVKKKRVKVAKRRADNQQACIETLKQDASRPTSNPLPPKSEAYGSYKINILMFDSVQGRTCLHYAAYYGHSDCLQAILDAAHSSPVADSWGFVRFVNVRDGNGAKKFGMSAPTGV</sequence>
<comment type="caution">
    <text evidence="3">The sequence shown here is derived from an EMBL/GenBank/DDBJ whole genome shotgun (WGS) entry which is preliminary data.</text>
</comment>
<dbReference type="AlphaFoldDB" id="A0A7J6VS84"/>
<feature type="compositionally biased region" description="Basic and acidic residues" evidence="2">
    <location>
        <begin position="101"/>
        <end position="133"/>
    </location>
</feature>
<accession>A0A7J6VS84</accession>
<keyword evidence="4" id="KW-1185">Reference proteome</keyword>
<dbReference type="PROSITE" id="PS50088">
    <property type="entry name" value="ANK_REPEAT"/>
    <property type="match status" value="1"/>
</dbReference>
<dbReference type="Proteomes" id="UP000554482">
    <property type="component" value="Unassembled WGS sequence"/>
</dbReference>
<feature type="region of interest" description="Disordered" evidence="2">
    <location>
        <begin position="101"/>
        <end position="140"/>
    </location>
</feature>
<evidence type="ECO:0000313" key="4">
    <source>
        <dbReference type="Proteomes" id="UP000554482"/>
    </source>
</evidence>
<dbReference type="SMART" id="SM00248">
    <property type="entry name" value="ANK"/>
    <property type="match status" value="1"/>
</dbReference>
<evidence type="ECO:0000256" key="1">
    <source>
        <dbReference type="PROSITE-ProRule" id="PRU00023"/>
    </source>
</evidence>
<feature type="repeat" description="ANK" evidence="1">
    <location>
        <begin position="214"/>
        <end position="246"/>
    </location>
</feature>
<dbReference type="OrthoDB" id="194358at2759"/>
<feature type="region of interest" description="Disordered" evidence="2">
    <location>
        <begin position="1"/>
        <end position="23"/>
    </location>
</feature>
<evidence type="ECO:0000313" key="3">
    <source>
        <dbReference type="EMBL" id="KAF5187587.1"/>
    </source>
</evidence>
<protein>
    <submittedName>
        <fullName evidence="3">Zinc finger ccch domain-containing protein</fullName>
    </submittedName>
</protein>
<dbReference type="InterPro" id="IPR002110">
    <property type="entry name" value="Ankyrin_rpt"/>
</dbReference>
<proteinExistence type="predicted"/>
<dbReference type="Pfam" id="PF00023">
    <property type="entry name" value="Ank"/>
    <property type="match status" value="1"/>
</dbReference>
<dbReference type="Gene3D" id="1.25.40.20">
    <property type="entry name" value="Ankyrin repeat-containing domain"/>
    <property type="match status" value="1"/>
</dbReference>
<reference evidence="3 4" key="1">
    <citation type="submission" date="2020-06" db="EMBL/GenBank/DDBJ databases">
        <title>Transcriptomic and genomic resources for Thalictrum thalictroides and T. hernandezii: Facilitating candidate gene discovery in an emerging model plant lineage.</title>
        <authorList>
            <person name="Arias T."/>
            <person name="Riano-Pachon D.M."/>
            <person name="Di Stilio V.S."/>
        </authorList>
    </citation>
    <scope>NUCLEOTIDE SEQUENCE [LARGE SCALE GENOMIC DNA]</scope>
    <source>
        <strain evidence="4">cv. WT478/WT964</strain>
        <tissue evidence="3">Leaves</tissue>
    </source>
</reference>
<gene>
    <name evidence="3" type="ORF">FRX31_022829</name>
</gene>
<keyword evidence="1" id="KW-0040">ANK repeat</keyword>
<dbReference type="EMBL" id="JABWDY010027829">
    <property type="protein sequence ID" value="KAF5187587.1"/>
    <property type="molecule type" value="Genomic_DNA"/>
</dbReference>
<evidence type="ECO:0000256" key="2">
    <source>
        <dbReference type="SAM" id="MobiDB-lite"/>
    </source>
</evidence>
<dbReference type="InterPro" id="IPR036770">
    <property type="entry name" value="Ankyrin_rpt-contain_sf"/>
</dbReference>
<organism evidence="3 4">
    <name type="scientific">Thalictrum thalictroides</name>
    <name type="common">Rue-anemone</name>
    <name type="synonym">Anemone thalictroides</name>
    <dbReference type="NCBI Taxonomy" id="46969"/>
    <lineage>
        <taxon>Eukaryota</taxon>
        <taxon>Viridiplantae</taxon>
        <taxon>Streptophyta</taxon>
        <taxon>Embryophyta</taxon>
        <taxon>Tracheophyta</taxon>
        <taxon>Spermatophyta</taxon>
        <taxon>Magnoliopsida</taxon>
        <taxon>Ranunculales</taxon>
        <taxon>Ranunculaceae</taxon>
        <taxon>Thalictroideae</taxon>
        <taxon>Thalictrum</taxon>
    </lineage>
</organism>